<evidence type="ECO:0000313" key="2">
    <source>
        <dbReference type="Proteomes" id="UP000324222"/>
    </source>
</evidence>
<sequence>MWPLEPLLLEMGVGVGGGSWPGRPPPRHSFLVFHLRQSTGSATGVDGQTPTPALPSLPQDCVNFTLA</sequence>
<dbReference type="Proteomes" id="UP000324222">
    <property type="component" value="Unassembled WGS sequence"/>
</dbReference>
<gene>
    <name evidence="1" type="ORF">E2C01_062108</name>
</gene>
<comment type="caution">
    <text evidence="1">The sequence shown here is derived from an EMBL/GenBank/DDBJ whole genome shotgun (WGS) entry which is preliminary data.</text>
</comment>
<organism evidence="1 2">
    <name type="scientific">Portunus trituberculatus</name>
    <name type="common">Swimming crab</name>
    <name type="synonym">Neptunus trituberculatus</name>
    <dbReference type="NCBI Taxonomy" id="210409"/>
    <lineage>
        <taxon>Eukaryota</taxon>
        <taxon>Metazoa</taxon>
        <taxon>Ecdysozoa</taxon>
        <taxon>Arthropoda</taxon>
        <taxon>Crustacea</taxon>
        <taxon>Multicrustacea</taxon>
        <taxon>Malacostraca</taxon>
        <taxon>Eumalacostraca</taxon>
        <taxon>Eucarida</taxon>
        <taxon>Decapoda</taxon>
        <taxon>Pleocyemata</taxon>
        <taxon>Brachyura</taxon>
        <taxon>Eubrachyura</taxon>
        <taxon>Portunoidea</taxon>
        <taxon>Portunidae</taxon>
        <taxon>Portuninae</taxon>
        <taxon>Portunus</taxon>
    </lineage>
</organism>
<proteinExistence type="predicted"/>
<evidence type="ECO:0000313" key="1">
    <source>
        <dbReference type="EMBL" id="MPC67922.1"/>
    </source>
</evidence>
<reference evidence="1 2" key="1">
    <citation type="submission" date="2019-05" db="EMBL/GenBank/DDBJ databases">
        <title>Another draft genome of Portunus trituberculatus and its Hox gene families provides insights of decapod evolution.</title>
        <authorList>
            <person name="Jeong J.-H."/>
            <person name="Song I."/>
            <person name="Kim S."/>
            <person name="Choi T."/>
            <person name="Kim D."/>
            <person name="Ryu S."/>
            <person name="Kim W."/>
        </authorList>
    </citation>
    <scope>NUCLEOTIDE SEQUENCE [LARGE SCALE GENOMIC DNA]</scope>
    <source>
        <tissue evidence="1">Muscle</tissue>
    </source>
</reference>
<protein>
    <submittedName>
        <fullName evidence="1">Uncharacterized protein</fullName>
    </submittedName>
</protein>
<dbReference type="AlphaFoldDB" id="A0A5B7HA33"/>
<dbReference type="EMBL" id="VSRR010026976">
    <property type="protein sequence ID" value="MPC67922.1"/>
    <property type="molecule type" value="Genomic_DNA"/>
</dbReference>
<name>A0A5B7HA33_PORTR</name>
<accession>A0A5B7HA33</accession>
<keyword evidence="2" id="KW-1185">Reference proteome</keyword>